<dbReference type="InterPro" id="IPR049445">
    <property type="entry name" value="TetR_SbtR-like_C"/>
</dbReference>
<dbReference type="EMBL" id="BAABKC010000059">
    <property type="protein sequence ID" value="GAA5062634.1"/>
    <property type="molecule type" value="Genomic_DNA"/>
</dbReference>
<dbReference type="InterPro" id="IPR009057">
    <property type="entry name" value="Homeodomain-like_sf"/>
</dbReference>
<keyword evidence="8" id="KW-1185">Reference proteome</keyword>
<dbReference type="PANTHER" id="PTHR30055">
    <property type="entry name" value="HTH-TYPE TRANSCRIPTIONAL REGULATOR RUTR"/>
    <property type="match status" value="1"/>
</dbReference>
<evidence type="ECO:0000256" key="5">
    <source>
        <dbReference type="SAM" id="MobiDB-lite"/>
    </source>
</evidence>
<keyword evidence="1" id="KW-0805">Transcription regulation</keyword>
<dbReference type="SUPFAM" id="SSF46689">
    <property type="entry name" value="Homeodomain-like"/>
    <property type="match status" value="1"/>
</dbReference>
<dbReference type="Pfam" id="PF21597">
    <property type="entry name" value="TetR_C_43"/>
    <property type="match status" value="1"/>
</dbReference>
<evidence type="ECO:0000256" key="4">
    <source>
        <dbReference type="PROSITE-ProRule" id="PRU00335"/>
    </source>
</evidence>
<organism evidence="7 8">
    <name type="scientific">Streptomyces similanensis</name>
    <dbReference type="NCBI Taxonomy" id="1274988"/>
    <lineage>
        <taxon>Bacteria</taxon>
        <taxon>Bacillati</taxon>
        <taxon>Actinomycetota</taxon>
        <taxon>Actinomycetes</taxon>
        <taxon>Kitasatosporales</taxon>
        <taxon>Streptomycetaceae</taxon>
        <taxon>Streptomyces</taxon>
    </lineage>
</organism>
<dbReference type="PROSITE" id="PS50977">
    <property type="entry name" value="HTH_TETR_2"/>
    <property type="match status" value="1"/>
</dbReference>
<proteinExistence type="predicted"/>
<evidence type="ECO:0000313" key="8">
    <source>
        <dbReference type="Proteomes" id="UP001500124"/>
    </source>
</evidence>
<feature type="region of interest" description="Disordered" evidence="5">
    <location>
        <begin position="1"/>
        <end position="20"/>
    </location>
</feature>
<gene>
    <name evidence="7" type="ORF">GCM10023336_41120</name>
</gene>
<dbReference type="Proteomes" id="UP001500124">
    <property type="component" value="Unassembled WGS sequence"/>
</dbReference>
<dbReference type="InterPro" id="IPR001647">
    <property type="entry name" value="HTH_TetR"/>
</dbReference>
<dbReference type="InterPro" id="IPR036271">
    <property type="entry name" value="Tet_transcr_reg_TetR-rel_C_sf"/>
</dbReference>
<evidence type="ECO:0000256" key="2">
    <source>
        <dbReference type="ARBA" id="ARBA00023125"/>
    </source>
</evidence>
<evidence type="ECO:0000256" key="1">
    <source>
        <dbReference type="ARBA" id="ARBA00023015"/>
    </source>
</evidence>
<evidence type="ECO:0000256" key="3">
    <source>
        <dbReference type="ARBA" id="ARBA00023163"/>
    </source>
</evidence>
<comment type="caution">
    <text evidence="7">The sequence shown here is derived from an EMBL/GenBank/DDBJ whole genome shotgun (WGS) entry which is preliminary data.</text>
</comment>
<feature type="compositionally biased region" description="Pro residues" evidence="5">
    <location>
        <begin position="1"/>
        <end position="11"/>
    </location>
</feature>
<keyword evidence="3" id="KW-0804">Transcription</keyword>
<reference evidence="8" key="1">
    <citation type="journal article" date="2019" name="Int. J. Syst. Evol. Microbiol.">
        <title>The Global Catalogue of Microorganisms (GCM) 10K type strain sequencing project: providing services to taxonomists for standard genome sequencing and annotation.</title>
        <authorList>
            <consortium name="The Broad Institute Genomics Platform"/>
            <consortium name="The Broad Institute Genome Sequencing Center for Infectious Disease"/>
            <person name="Wu L."/>
            <person name="Ma J."/>
        </authorList>
    </citation>
    <scope>NUCLEOTIDE SEQUENCE [LARGE SCALE GENOMIC DNA]</scope>
    <source>
        <strain evidence="8">JCM 18410</strain>
    </source>
</reference>
<dbReference type="Pfam" id="PF00440">
    <property type="entry name" value="TetR_N"/>
    <property type="match status" value="1"/>
</dbReference>
<dbReference type="PANTHER" id="PTHR30055:SF234">
    <property type="entry name" value="HTH-TYPE TRANSCRIPTIONAL REGULATOR BETI"/>
    <property type="match status" value="1"/>
</dbReference>
<dbReference type="InterPro" id="IPR050109">
    <property type="entry name" value="HTH-type_TetR-like_transc_reg"/>
</dbReference>
<name>A0ABP9KNM3_9ACTN</name>
<evidence type="ECO:0000259" key="6">
    <source>
        <dbReference type="PROSITE" id="PS50977"/>
    </source>
</evidence>
<dbReference type="Gene3D" id="1.10.357.10">
    <property type="entry name" value="Tetracycline Repressor, domain 2"/>
    <property type="match status" value="1"/>
</dbReference>
<dbReference type="SUPFAM" id="SSF48498">
    <property type="entry name" value="Tetracyclin repressor-like, C-terminal domain"/>
    <property type="match status" value="1"/>
</dbReference>
<accession>A0ABP9KNM3</accession>
<keyword evidence="2 4" id="KW-0238">DNA-binding</keyword>
<sequence length="200" mass="21348">MTPTHPAPDDPCGPGRPLRADARRNRERIVSAARAAFIASGGAVPLDDIAREAGVGIGTLYRHFPTREALVEAVYAGELDTVTDSARRLLAELPPDEALRAWMERYARFAAAKHGTIDTLRAGWAAGRITAPTRERVTAEIRTILVAGAESGALRADVDPEDVTTLLLGTFQATATGDPGRRVEPLLALIVDALRPGTPR</sequence>
<protein>
    <submittedName>
        <fullName evidence="7">TetR/AcrR family transcriptional regulator</fullName>
    </submittedName>
</protein>
<evidence type="ECO:0000313" key="7">
    <source>
        <dbReference type="EMBL" id="GAA5062634.1"/>
    </source>
</evidence>
<feature type="DNA-binding region" description="H-T-H motif" evidence="4">
    <location>
        <begin position="45"/>
        <end position="64"/>
    </location>
</feature>
<feature type="domain" description="HTH tetR-type" evidence="6">
    <location>
        <begin position="23"/>
        <end position="82"/>
    </location>
</feature>
<dbReference type="PRINTS" id="PR00455">
    <property type="entry name" value="HTHTETR"/>
</dbReference>
<dbReference type="RefSeq" id="WP_345669675.1">
    <property type="nucleotide sequence ID" value="NZ_BAABKC010000059.1"/>
</dbReference>